<dbReference type="Proteomes" id="UP000003730">
    <property type="component" value="Unassembled WGS sequence"/>
</dbReference>
<dbReference type="GO" id="GO:0008168">
    <property type="term" value="F:methyltransferase activity"/>
    <property type="evidence" value="ECO:0007669"/>
    <property type="project" value="UniProtKB-KW"/>
</dbReference>
<sequence length="244" mass="28740">MYQILKKKIKSVLPSKFIEKNEGFFRSIIAFFYRGNTHQCNMCDFKLSKFVRTENFDKLCPKCGSVARNRRLYTILENTLENKRIFYFSPSKSMKSKIEKYNTCEYITSDYLGEFKTMKTLNIEAIDEPDNYYDVVLCYHVLEHVLQDKKAMHELYRILKTKGLCYVQTPFKAGEIYKNHSITTEKELLQHFGQEDHLRVYSVSGLSKRLEESGFKTEVLSFNETADNYFGFSENENIILAQKS</sequence>
<evidence type="ECO:0000313" key="1">
    <source>
        <dbReference type="EMBL" id="EGV45029.1"/>
    </source>
</evidence>
<dbReference type="STRING" id="1046627.BZARG_329"/>
<keyword evidence="1" id="KW-0489">Methyltransferase</keyword>
<dbReference type="AlphaFoldDB" id="G2E9W8"/>
<accession>G2E9W8</accession>
<keyword evidence="2" id="KW-1185">Reference proteome</keyword>
<dbReference type="InterPro" id="IPR029063">
    <property type="entry name" value="SAM-dependent_MTases_sf"/>
</dbReference>
<dbReference type="RefSeq" id="WP_008634695.1">
    <property type="nucleotide sequence ID" value="NZ_AFXZ01000002.1"/>
</dbReference>
<proteinExistence type="predicted"/>
<dbReference type="Gene3D" id="3.40.50.150">
    <property type="entry name" value="Vaccinia Virus protein VP39"/>
    <property type="match status" value="1"/>
</dbReference>
<reference evidence="1 2" key="1">
    <citation type="journal article" date="2008" name="Int. J. Syst. Evol. Microbiol.">
        <title>Bizionia argentinensis sp. nov., isolated from surface marine water in Antarctica.</title>
        <authorList>
            <person name="Bercovich A."/>
            <person name="Vazquez S.C."/>
            <person name="Yankilevich P."/>
            <person name="Coria S.H."/>
            <person name="Foti M."/>
            <person name="Hernandez E."/>
            <person name="Vidal A."/>
            <person name="Ruberto L."/>
            <person name="Melo C."/>
            <person name="Marenssi S."/>
            <person name="Criscuolo M."/>
            <person name="Memoli M."/>
            <person name="Arguelles M."/>
            <person name="Mac Cormack W.P."/>
        </authorList>
    </citation>
    <scope>NUCLEOTIDE SEQUENCE [LARGE SCALE GENOMIC DNA]</scope>
    <source>
        <strain evidence="1 2">JUB59</strain>
    </source>
</reference>
<name>G2E9W8_9FLAO</name>
<dbReference type="SUPFAM" id="SSF53335">
    <property type="entry name" value="S-adenosyl-L-methionine-dependent methyltransferases"/>
    <property type="match status" value="1"/>
</dbReference>
<dbReference type="GO" id="GO:0032259">
    <property type="term" value="P:methylation"/>
    <property type="evidence" value="ECO:0007669"/>
    <property type="project" value="UniProtKB-KW"/>
</dbReference>
<dbReference type="EMBL" id="AFXZ01000002">
    <property type="protein sequence ID" value="EGV45029.1"/>
    <property type="molecule type" value="Genomic_DNA"/>
</dbReference>
<evidence type="ECO:0000313" key="2">
    <source>
        <dbReference type="Proteomes" id="UP000003730"/>
    </source>
</evidence>
<protein>
    <submittedName>
        <fullName evidence="1">Class I SAM-dependent methyltransferase</fullName>
    </submittedName>
</protein>
<keyword evidence="1" id="KW-0808">Transferase</keyword>
<organism evidence="1 2">
    <name type="scientific">Bizionia argentinensis JUB59</name>
    <dbReference type="NCBI Taxonomy" id="1046627"/>
    <lineage>
        <taxon>Bacteria</taxon>
        <taxon>Pseudomonadati</taxon>
        <taxon>Bacteroidota</taxon>
        <taxon>Flavobacteriia</taxon>
        <taxon>Flavobacteriales</taxon>
        <taxon>Flavobacteriaceae</taxon>
        <taxon>Bizionia</taxon>
    </lineage>
</organism>
<gene>
    <name evidence="1" type="ORF">BZARG_329</name>
</gene>
<comment type="caution">
    <text evidence="1">The sequence shown here is derived from an EMBL/GenBank/DDBJ whole genome shotgun (WGS) entry which is preliminary data.</text>
</comment>
<dbReference type="eggNOG" id="COG2227">
    <property type="taxonomic scope" value="Bacteria"/>
</dbReference>
<dbReference type="Pfam" id="PF13489">
    <property type="entry name" value="Methyltransf_23"/>
    <property type="match status" value="1"/>
</dbReference>